<dbReference type="RefSeq" id="WP_310930037.1">
    <property type="nucleotide sequence ID" value="NZ_JAMQOQ010000005.1"/>
</dbReference>
<feature type="region of interest" description="Disordered" evidence="2">
    <location>
        <begin position="1"/>
        <end position="45"/>
    </location>
</feature>
<dbReference type="PANTHER" id="PTHR43547">
    <property type="entry name" value="TWO-COMPONENT HISTIDINE KINASE"/>
    <property type="match status" value="1"/>
</dbReference>
<dbReference type="InterPro" id="IPR003018">
    <property type="entry name" value="GAF"/>
</dbReference>
<dbReference type="SUPFAM" id="SSF55874">
    <property type="entry name" value="ATPase domain of HSP90 chaperone/DNA topoisomerase II/histidine kinase"/>
    <property type="match status" value="1"/>
</dbReference>
<evidence type="ECO:0000256" key="2">
    <source>
        <dbReference type="SAM" id="MobiDB-lite"/>
    </source>
</evidence>
<reference evidence="4 5" key="1">
    <citation type="submission" date="2022-06" db="EMBL/GenBank/DDBJ databases">
        <title>Halogeometricum sp. a new haloarchaeum isolate from saline soil.</title>
        <authorList>
            <person name="Strakova D."/>
            <person name="Galisteo C."/>
            <person name="Sanchez-Porro C."/>
            <person name="Ventosa A."/>
        </authorList>
    </citation>
    <scope>NUCLEOTIDE SEQUENCE [LARGE SCALE GENOMIC DNA]</scope>
    <source>
        <strain evidence="5">S3BR25-2</strain>
    </source>
</reference>
<evidence type="ECO:0000259" key="3">
    <source>
        <dbReference type="PROSITE" id="PS50109"/>
    </source>
</evidence>
<dbReference type="InterPro" id="IPR036890">
    <property type="entry name" value="HATPase_C_sf"/>
</dbReference>
<keyword evidence="5" id="KW-1185">Reference proteome</keyword>
<dbReference type="InterPro" id="IPR004358">
    <property type="entry name" value="Sig_transdc_His_kin-like_C"/>
</dbReference>
<name>A0ABU2G6Z7_9EURY</name>
<dbReference type="SMART" id="SM00065">
    <property type="entry name" value="GAF"/>
    <property type="match status" value="1"/>
</dbReference>
<gene>
    <name evidence="4" type="ORF">NDI79_17905</name>
</gene>
<dbReference type="InterPro" id="IPR029016">
    <property type="entry name" value="GAF-like_dom_sf"/>
</dbReference>
<evidence type="ECO:0000313" key="5">
    <source>
        <dbReference type="Proteomes" id="UP001254813"/>
    </source>
</evidence>
<dbReference type="Pfam" id="PF02518">
    <property type="entry name" value="HATPase_c"/>
    <property type="match status" value="1"/>
</dbReference>
<evidence type="ECO:0000313" key="4">
    <source>
        <dbReference type="EMBL" id="MDS0296053.1"/>
    </source>
</evidence>
<accession>A0ABU2G6Z7</accession>
<comment type="caution">
    <text evidence="4">The sequence shown here is derived from an EMBL/GenBank/DDBJ whole genome shotgun (WGS) entry which is preliminary data.</text>
</comment>
<dbReference type="PRINTS" id="PR00344">
    <property type="entry name" value="BCTRLSENSOR"/>
</dbReference>
<feature type="domain" description="Histidine kinase" evidence="3">
    <location>
        <begin position="593"/>
        <end position="802"/>
    </location>
</feature>
<dbReference type="Pfam" id="PF13185">
    <property type="entry name" value="GAF_2"/>
    <property type="match status" value="1"/>
</dbReference>
<dbReference type="InterPro" id="IPR005467">
    <property type="entry name" value="His_kinase_dom"/>
</dbReference>
<dbReference type="PANTHER" id="PTHR43547:SF2">
    <property type="entry name" value="HYBRID SIGNAL TRANSDUCTION HISTIDINE KINASE C"/>
    <property type="match status" value="1"/>
</dbReference>
<dbReference type="PROSITE" id="PS50109">
    <property type="entry name" value="HIS_KIN"/>
    <property type="match status" value="1"/>
</dbReference>
<sequence length="804" mass="88593">MTTLQGSGDREEETTPGRTGEKAGSGRTLRRSTGPGPADHDHDGGHRALVYEDRAERFDAVAPFLRRGLELGERCLYVADEDAPDAVLAELRDRGIDADAALDSGALTVVTPPESRRPGGEFDREAMLEFWRDNIADAESDGHGGLRATAEMTLALDGESTPEGLVEYEATLDSLAAADQCALLCQYDRTRFPDGVIDEVIETHPLIAQGETVSENVYYTPPEEVLGPDRPGDRVDRRLRTLREQAESKVALRDHERDLHALYEVVADVEGTFEEKLSALLELGCERFDMEMGALARVDAETDRFEVEATNGDHPDLVPGSEYPLSETYCRATVAEGGTCAITDTGPFEDDLCYERFGVRTYLGTYLPFDDADDRTLWFVSRRPREEISTADEAFHHLVGQWVRYELEKRRQSDQFVALDDLNRTARDINGELAEQSTREEVERVVCDRLAESESYAFAWLGTVEGSDVVPTTRATDRDAAGLADLGTGGLAARAARTGEPQVLRDTEARRDSEPWRELAGRGITGVASVPVAYEDERYGVLTVYTTRERAFDAKERNILSQLGEIIGLAVAVIDHERELAHERERLEFFNRLVRHNLLNGLNVVSARAELLDGAVDSEMAPHARTVRERTEEMVDLVEQIRSLMRAVVETETEDLEATDLEGALVGKVEQARRTFGEAEFVLGESVADAGAVLADDLLGEAFENLLDNAVRHNDKETPRVVVSVETSAEETTVRIADNGSGIDEEVRERLFEKGEKGLDSGGSGFGLHLAREIIESYGGAIRAESRSPEGTVFSVSLPRATAD</sequence>
<dbReference type="EMBL" id="JAMQOQ010000005">
    <property type="protein sequence ID" value="MDS0296053.1"/>
    <property type="molecule type" value="Genomic_DNA"/>
</dbReference>
<proteinExistence type="predicted"/>
<dbReference type="Pfam" id="PF14417">
    <property type="entry name" value="MEDS"/>
    <property type="match status" value="1"/>
</dbReference>
<evidence type="ECO:0000256" key="1">
    <source>
        <dbReference type="ARBA" id="ARBA00022553"/>
    </source>
</evidence>
<organism evidence="4 5">
    <name type="scientific">Halogeometricum luteum</name>
    <dbReference type="NCBI Taxonomy" id="2950537"/>
    <lineage>
        <taxon>Archaea</taxon>
        <taxon>Methanobacteriati</taxon>
        <taxon>Methanobacteriota</taxon>
        <taxon>Stenosarchaea group</taxon>
        <taxon>Halobacteria</taxon>
        <taxon>Halobacteriales</taxon>
        <taxon>Haloferacaceae</taxon>
        <taxon>Halogeometricum</taxon>
    </lineage>
</organism>
<dbReference type="Proteomes" id="UP001254813">
    <property type="component" value="Unassembled WGS sequence"/>
</dbReference>
<dbReference type="SUPFAM" id="SSF55781">
    <property type="entry name" value="GAF domain-like"/>
    <property type="match status" value="2"/>
</dbReference>
<keyword evidence="1" id="KW-0597">Phosphoprotein</keyword>
<dbReference type="InterPro" id="IPR025847">
    <property type="entry name" value="MEDS_domain"/>
</dbReference>
<protein>
    <submittedName>
        <fullName evidence="4">MEDS domain-containing protein</fullName>
    </submittedName>
</protein>
<dbReference type="Gene3D" id="3.30.450.40">
    <property type="match status" value="2"/>
</dbReference>
<dbReference type="Gene3D" id="3.30.565.10">
    <property type="entry name" value="Histidine kinase-like ATPase, C-terminal domain"/>
    <property type="match status" value="1"/>
</dbReference>
<dbReference type="InterPro" id="IPR003594">
    <property type="entry name" value="HATPase_dom"/>
</dbReference>
<dbReference type="SMART" id="SM00387">
    <property type="entry name" value="HATPase_c"/>
    <property type="match status" value="1"/>
</dbReference>